<dbReference type="InterPro" id="IPR037038">
    <property type="entry name" value="HepT-like_sf"/>
</dbReference>
<accession>A0AAU8IC78</accession>
<evidence type="ECO:0000313" key="5">
    <source>
        <dbReference type="EMBL" id="XCJ15784.1"/>
    </source>
</evidence>
<comment type="similarity">
    <text evidence="4">Belongs to the HepT RNase toxin family.</text>
</comment>
<sequence>MYFVDRRKIKEILDYLDRLLGLFEKGQWNTDINQLALERITQNVIESMIDVGNQMIDGFIMRDPGGYEDVIDILEDESVLPHEEAEPIRNVVGLRKTLVQHYTAVNHNRLKQTLSDAMGPLKHFSGRISDYIEKELGPVSAFSPDQPGNNK</sequence>
<keyword evidence="1" id="KW-1277">Toxin-antitoxin system</keyword>
<evidence type="ECO:0000256" key="4">
    <source>
        <dbReference type="ARBA" id="ARBA00024207"/>
    </source>
</evidence>
<dbReference type="GO" id="GO:0016787">
    <property type="term" value="F:hydrolase activity"/>
    <property type="evidence" value="ECO:0007669"/>
    <property type="project" value="UniProtKB-KW"/>
</dbReference>
<organism evidence="5">
    <name type="scientific">Sporolactobacillus sp. Y61</name>
    <dbReference type="NCBI Taxonomy" id="3160863"/>
    <lineage>
        <taxon>Bacteria</taxon>
        <taxon>Bacillati</taxon>
        <taxon>Bacillota</taxon>
        <taxon>Bacilli</taxon>
        <taxon>Bacillales</taxon>
        <taxon>Sporolactobacillaceae</taxon>
        <taxon>Sporolactobacillus</taxon>
    </lineage>
</organism>
<dbReference type="EMBL" id="CP159510">
    <property type="protein sequence ID" value="XCJ15784.1"/>
    <property type="molecule type" value="Genomic_DNA"/>
</dbReference>
<dbReference type="Pfam" id="PF01934">
    <property type="entry name" value="HepT-like"/>
    <property type="match status" value="1"/>
</dbReference>
<dbReference type="PANTHER" id="PTHR33397:SF5">
    <property type="entry name" value="RNASE YUTE-RELATED"/>
    <property type="match status" value="1"/>
</dbReference>
<proteinExistence type="inferred from homology"/>
<dbReference type="InterPro" id="IPR008201">
    <property type="entry name" value="HepT-like"/>
</dbReference>
<dbReference type="RefSeq" id="WP_353947553.1">
    <property type="nucleotide sequence ID" value="NZ_CP159510.1"/>
</dbReference>
<dbReference type="GO" id="GO:0110001">
    <property type="term" value="C:toxin-antitoxin complex"/>
    <property type="evidence" value="ECO:0007669"/>
    <property type="project" value="InterPro"/>
</dbReference>
<protein>
    <submittedName>
        <fullName evidence="5">DUF86 domain-containing protein</fullName>
    </submittedName>
</protein>
<name>A0AAU8IC78_9BACL</name>
<evidence type="ECO:0000256" key="1">
    <source>
        <dbReference type="ARBA" id="ARBA00022649"/>
    </source>
</evidence>
<dbReference type="Gene3D" id="1.20.120.580">
    <property type="entry name" value="bsu32300-like"/>
    <property type="match status" value="1"/>
</dbReference>
<keyword evidence="3" id="KW-0378">Hydrolase</keyword>
<dbReference type="InterPro" id="IPR052379">
    <property type="entry name" value="Type_VII_TA_RNase"/>
</dbReference>
<dbReference type="GO" id="GO:0004540">
    <property type="term" value="F:RNA nuclease activity"/>
    <property type="evidence" value="ECO:0007669"/>
    <property type="project" value="InterPro"/>
</dbReference>
<reference evidence="5" key="1">
    <citation type="submission" date="2024-06" db="EMBL/GenBank/DDBJ databases">
        <authorList>
            <person name="Fan A."/>
            <person name="Zhang F.Y."/>
            <person name="Zhang L."/>
        </authorList>
    </citation>
    <scope>NUCLEOTIDE SEQUENCE</scope>
    <source>
        <strain evidence="5">Y61</strain>
    </source>
</reference>
<keyword evidence="2" id="KW-0540">Nuclease</keyword>
<gene>
    <name evidence="5" type="ORF">ABNN70_08580</name>
</gene>
<evidence type="ECO:0000256" key="3">
    <source>
        <dbReference type="ARBA" id="ARBA00022801"/>
    </source>
</evidence>
<dbReference type="AlphaFoldDB" id="A0AAU8IC78"/>
<evidence type="ECO:0000256" key="2">
    <source>
        <dbReference type="ARBA" id="ARBA00022722"/>
    </source>
</evidence>
<dbReference type="PANTHER" id="PTHR33397">
    <property type="entry name" value="UPF0331 PROTEIN YUTE"/>
    <property type="match status" value="1"/>
</dbReference>